<dbReference type="GO" id="GO:0005737">
    <property type="term" value="C:cytoplasm"/>
    <property type="evidence" value="ECO:0007669"/>
    <property type="project" value="TreeGrafter"/>
</dbReference>
<evidence type="ECO:0000256" key="6">
    <source>
        <dbReference type="ARBA" id="ARBA00022840"/>
    </source>
</evidence>
<dbReference type="NCBIfam" id="TIGR01251">
    <property type="entry name" value="ribP_PPkin"/>
    <property type="match status" value="1"/>
</dbReference>
<dbReference type="EMBL" id="JAASRN010000008">
    <property type="protein sequence ID" value="NIK74840.1"/>
    <property type="molecule type" value="Genomic_DNA"/>
</dbReference>
<evidence type="ECO:0000313" key="10">
    <source>
        <dbReference type="Proteomes" id="UP000537126"/>
    </source>
</evidence>
<reference evidence="9 10" key="1">
    <citation type="submission" date="2020-03" db="EMBL/GenBank/DDBJ databases">
        <title>Genomic Encyclopedia of Type Strains, Phase IV (KMG-IV): sequencing the most valuable type-strain genomes for metagenomic binning, comparative biology and taxonomic classification.</title>
        <authorList>
            <person name="Goeker M."/>
        </authorList>
    </citation>
    <scope>NUCLEOTIDE SEQUENCE [LARGE SCALE GENOMIC DNA]</scope>
    <source>
        <strain evidence="9 10">DSM 5718</strain>
    </source>
</reference>
<dbReference type="PANTHER" id="PTHR10210">
    <property type="entry name" value="RIBOSE-PHOSPHATE DIPHOSPHOKINASE FAMILY MEMBER"/>
    <property type="match status" value="1"/>
</dbReference>
<sequence length="306" mass="33688">MSAPLLFCTENYTYLYEEVAALMNSVEKGSVERRLFPDGERYQCLLSDVEGRDVMLIGGTISDVDTLELYDLAYAIAKYGAKSLRIVVPFFGYSTMERAVRKGEVVTAKTRARLLSAIPNTGTLVKYYLLDLHTEGIPHYFEGSVTAIHIYAKPVIIEAARHFGGEQFVLACTDAGRAKWVESLANDMGVEAAFVFKKRLGADQTAITGVNADVEGKTVIIYDDMIRTGGSLVKAAQAYKNAGARRIIAITTHGLFVGECMKRLEASRLFEKVIATNTHPNALRYAQHPLVEIRSVAALIARHLSV</sequence>
<comment type="catalytic activity">
    <reaction evidence="7">
        <text>D-ribose 5-phosphate + ATP = 5-phospho-alpha-D-ribose 1-diphosphate + AMP + H(+)</text>
        <dbReference type="Rhea" id="RHEA:15609"/>
        <dbReference type="ChEBI" id="CHEBI:15378"/>
        <dbReference type="ChEBI" id="CHEBI:30616"/>
        <dbReference type="ChEBI" id="CHEBI:58017"/>
        <dbReference type="ChEBI" id="CHEBI:78346"/>
        <dbReference type="ChEBI" id="CHEBI:456215"/>
        <dbReference type="EC" id="2.7.6.1"/>
    </reaction>
</comment>
<evidence type="ECO:0000256" key="3">
    <source>
        <dbReference type="ARBA" id="ARBA00022727"/>
    </source>
</evidence>
<dbReference type="InterPro" id="IPR000836">
    <property type="entry name" value="PRTase_dom"/>
</dbReference>
<keyword evidence="10" id="KW-1185">Reference proteome</keyword>
<dbReference type="GO" id="GO:0005524">
    <property type="term" value="F:ATP binding"/>
    <property type="evidence" value="ECO:0007669"/>
    <property type="project" value="UniProtKB-KW"/>
</dbReference>
<keyword evidence="5 9" id="KW-0418">Kinase</keyword>
<keyword evidence="4" id="KW-0547">Nucleotide-binding</keyword>
<evidence type="ECO:0000256" key="4">
    <source>
        <dbReference type="ARBA" id="ARBA00022741"/>
    </source>
</evidence>
<dbReference type="GO" id="GO:0002189">
    <property type="term" value="C:ribose phosphate diphosphokinase complex"/>
    <property type="evidence" value="ECO:0007669"/>
    <property type="project" value="TreeGrafter"/>
</dbReference>
<proteinExistence type="predicted"/>
<keyword evidence="3" id="KW-0545">Nucleotide biosynthesis</keyword>
<dbReference type="RefSeq" id="WP_166921007.1">
    <property type="nucleotide sequence ID" value="NZ_JAASRN010000008.1"/>
</dbReference>
<dbReference type="SUPFAM" id="SSF53271">
    <property type="entry name" value="PRTase-like"/>
    <property type="match status" value="2"/>
</dbReference>
<dbReference type="InterPro" id="IPR005946">
    <property type="entry name" value="Rib-P_diPkinase"/>
</dbReference>
<keyword evidence="6" id="KW-0067">ATP-binding</keyword>
<keyword evidence="2 9" id="KW-0808">Transferase</keyword>
<dbReference type="InterPro" id="IPR029099">
    <property type="entry name" value="Pribosyltran_N"/>
</dbReference>
<dbReference type="AlphaFoldDB" id="A0A846MU58"/>
<gene>
    <name evidence="9" type="ORF">FHS56_002373</name>
</gene>
<organism evidence="9 10">
    <name type="scientific">Thermonema lapsum</name>
    <dbReference type="NCBI Taxonomy" id="28195"/>
    <lineage>
        <taxon>Bacteria</taxon>
        <taxon>Pseudomonadati</taxon>
        <taxon>Bacteroidota</taxon>
        <taxon>Cytophagia</taxon>
        <taxon>Cytophagales</taxon>
        <taxon>Thermonemataceae</taxon>
        <taxon>Thermonema</taxon>
    </lineage>
</organism>
<protein>
    <recommendedName>
        <fullName evidence="1">ribose-phosphate diphosphokinase</fullName>
        <ecNumber evidence="1">2.7.6.1</ecNumber>
    </recommendedName>
</protein>
<comment type="caution">
    <text evidence="9">The sequence shown here is derived from an EMBL/GenBank/DDBJ whole genome shotgun (WGS) entry which is preliminary data.</text>
</comment>
<dbReference type="EC" id="2.7.6.1" evidence="1"/>
<evidence type="ECO:0000259" key="8">
    <source>
        <dbReference type="Pfam" id="PF13793"/>
    </source>
</evidence>
<dbReference type="PANTHER" id="PTHR10210:SF32">
    <property type="entry name" value="RIBOSE-PHOSPHATE PYROPHOSPHOKINASE 2"/>
    <property type="match status" value="1"/>
</dbReference>
<evidence type="ECO:0000256" key="2">
    <source>
        <dbReference type="ARBA" id="ARBA00022679"/>
    </source>
</evidence>
<dbReference type="Proteomes" id="UP000537126">
    <property type="component" value="Unassembled WGS sequence"/>
</dbReference>
<dbReference type="GO" id="GO:0006164">
    <property type="term" value="P:purine nucleotide biosynthetic process"/>
    <property type="evidence" value="ECO:0007669"/>
    <property type="project" value="TreeGrafter"/>
</dbReference>
<dbReference type="FunFam" id="3.40.50.2020:FF:000014">
    <property type="entry name" value="Ribose-phosphate pyrophosphokinase 1"/>
    <property type="match status" value="1"/>
</dbReference>
<dbReference type="CDD" id="cd06223">
    <property type="entry name" value="PRTases_typeI"/>
    <property type="match status" value="1"/>
</dbReference>
<evidence type="ECO:0000256" key="7">
    <source>
        <dbReference type="ARBA" id="ARBA00049535"/>
    </source>
</evidence>
<evidence type="ECO:0000313" key="9">
    <source>
        <dbReference type="EMBL" id="NIK74840.1"/>
    </source>
</evidence>
<name>A0A846MU58_9BACT</name>
<dbReference type="GO" id="GO:0004749">
    <property type="term" value="F:ribose phosphate diphosphokinase activity"/>
    <property type="evidence" value="ECO:0007669"/>
    <property type="project" value="UniProtKB-EC"/>
</dbReference>
<dbReference type="Gene3D" id="3.40.50.2020">
    <property type="match status" value="2"/>
</dbReference>
<evidence type="ECO:0000256" key="5">
    <source>
        <dbReference type="ARBA" id="ARBA00022777"/>
    </source>
</evidence>
<dbReference type="GO" id="GO:0016301">
    <property type="term" value="F:kinase activity"/>
    <property type="evidence" value="ECO:0007669"/>
    <property type="project" value="UniProtKB-KW"/>
</dbReference>
<dbReference type="Pfam" id="PF13793">
    <property type="entry name" value="Pribosyltran_N"/>
    <property type="match status" value="1"/>
</dbReference>
<dbReference type="SMART" id="SM01400">
    <property type="entry name" value="Pribosyltran_N"/>
    <property type="match status" value="1"/>
</dbReference>
<feature type="domain" description="Ribose-phosphate pyrophosphokinase N-terminal" evidence="8">
    <location>
        <begin position="6"/>
        <end position="117"/>
    </location>
</feature>
<dbReference type="InterPro" id="IPR029057">
    <property type="entry name" value="PRTase-like"/>
</dbReference>
<evidence type="ECO:0000256" key="1">
    <source>
        <dbReference type="ARBA" id="ARBA00013247"/>
    </source>
</evidence>
<accession>A0A846MU58</accession>
<dbReference type="GO" id="GO:0006015">
    <property type="term" value="P:5-phosphoribose 1-diphosphate biosynthetic process"/>
    <property type="evidence" value="ECO:0007669"/>
    <property type="project" value="TreeGrafter"/>
</dbReference>
<dbReference type="Pfam" id="PF14572">
    <property type="entry name" value="Pribosyl_synth"/>
    <property type="match status" value="1"/>
</dbReference>
<dbReference type="GO" id="GO:0000287">
    <property type="term" value="F:magnesium ion binding"/>
    <property type="evidence" value="ECO:0007669"/>
    <property type="project" value="InterPro"/>
</dbReference>